<dbReference type="EMBL" id="MVBM01000004">
    <property type="protein sequence ID" value="OOK74037.1"/>
    <property type="molecule type" value="Genomic_DNA"/>
</dbReference>
<evidence type="ECO:0000313" key="6">
    <source>
        <dbReference type="Proteomes" id="UP000188532"/>
    </source>
</evidence>
<organism evidence="4 7">
    <name type="scientific">Mycobacterium kansasii</name>
    <dbReference type="NCBI Taxonomy" id="1768"/>
    <lineage>
        <taxon>Bacteria</taxon>
        <taxon>Bacillati</taxon>
        <taxon>Actinomycetota</taxon>
        <taxon>Actinomycetes</taxon>
        <taxon>Mycobacteriales</taxon>
        <taxon>Mycobacteriaceae</taxon>
        <taxon>Mycobacterium</taxon>
    </lineage>
</organism>
<feature type="region of interest" description="Disordered" evidence="1">
    <location>
        <begin position="163"/>
        <end position="193"/>
    </location>
</feature>
<evidence type="ECO:0000313" key="7">
    <source>
        <dbReference type="Proteomes" id="UP000189229"/>
    </source>
</evidence>
<evidence type="ECO:0000313" key="5">
    <source>
        <dbReference type="EMBL" id="OOK77166.1"/>
    </source>
</evidence>
<dbReference type="EMBL" id="MVBN01000003">
    <property type="protein sequence ID" value="OOK77166.1"/>
    <property type="molecule type" value="Genomic_DNA"/>
</dbReference>
<evidence type="ECO:0000313" key="4">
    <source>
        <dbReference type="EMBL" id="OOK74037.1"/>
    </source>
</evidence>
<gene>
    <name evidence="5" type="ORF">BZL29_3570</name>
    <name evidence="4" type="ORF">BZL30_5242</name>
</gene>
<reference evidence="6 7" key="1">
    <citation type="submission" date="2017-02" db="EMBL/GenBank/DDBJ databases">
        <title>Complete genome sequences of Mycobacterium kansasii strains isolated from rhesus macaques.</title>
        <authorList>
            <person name="Panda A."/>
            <person name="Nagaraj S."/>
            <person name="Zhao X."/>
            <person name="Tettelin H."/>
            <person name="Detolla L.J."/>
        </authorList>
    </citation>
    <scope>NUCLEOTIDE SEQUENCE [LARGE SCALE GENOMIC DNA]</scope>
    <source>
        <strain evidence="5 6">11-3469</strain>
        <strain evidence="4 7">11-3813</strain>
    </source>
</reference>
<dbReference type="Proteomes" id="UP000189229">
    <property type="component" value="Unassembled WGS sequence"/>
</dbReference>
<feature type="transmembrane region" description="Helical" evidence="2">
    <location>
        <begin position="136"/>
        <end position="160"/>
    </location>
</feature>
<dbReference type="Gene3D" id="3.40.1000.70">
    <property type="entry name" value="PknH-like extracellular domain"/>
    <property type="match status" value="1"/>
</dbReference>
<feature type="compositionally biased region" description="Low complexity" evidence="1">
    <location>
        <begin position="176"/>
        <end position="189"/>
    </location>
</feature>
<protein>
    <submittedName>
        <fullName evidence="4">PknH-like extracellular domain protein</fullName>
    </submittedName>
</protein>
<evidence type="ECO:0000256" key="2">
    <source>
        <dbReference type="SAM" id="Phobius"/>
    </source>
</evidence>
<keyword evidence="2" id="KW-1133">Transmembrane helix</keyword>
<dbReference type="AlphaFoldDB" id="A0A1V3X4P2"/>
<comment type="caution">
    <text evidence="4">The sequence shown here is derived from an EMBL/GenBank/DDBJ whole genome shotgun (WGS) entry which is preliminary data.</text>
</comment>
<feature type="compositionally biased region" description="Pro residues" evidence="1">
    <location>
        <begin position="109"/>
        <end position="121"/>
    </location>
</feature>
<dbReference type="InterPro" id="IPR026954">
    <property type="entry name" value="PknH-like_Extracell"/>
</dbReference>
<sequence length="383" mass="40143">MSTRLAPISSEIWGAWEEWQVSNDVNPQSPGPEPDPFRDVSSGGSPWQPRGTNDIEPGGTGAQPGGFDDSELSAPSKEPVPEYFSDSSGPPLPPVIEAFPGYHEVQQPPKSPKSPKPPKPPKMAADKVVGSRRIRWPAVAIGVAGVAVILVVAVVVTVLITSRRGPNPGQRPAPAAPSGAIPPSASPSPTLTTPDQLNGILLSEADINAIMRASAMTASKTYEEMDPISLKVSNPDCQGAFHVGQGAVYTGSGQTSVRAQVLYELGPAREHFVGQAAVAFPSADEASRFVQNSAAKWKNCANQTVTVTLSDGRTSRWTLASLKDMPAAITLNATQEGSSNNWGCQHALSAVSNVVIDVEACGYHVTDEGGQIADKMVAKVKGQ</sequence>
<keyword evidence="2" id="KW-0812">Transmembrane</keyword>
<keyword evidence="2" id="KW-0472">Membrane</keyword>
<evidence type="ECO:0000256" key="1">
    <source>
        <dbReference type="SAM" id="MobiDB-lite"/>
    </source>
</evidence>
<name>A0A1V3X4P2_MYCKA</name>
<proteinExistence type="predicted"/>
<accession>A0A1V3X4P2</accession>
<dbReference type="Pfam" id="PF14032">
    <property type="entry name" value="PknH_C"/>
    <property type="match status" value="1"/>
</dbReference>
<dbReference type="STRING" id="1768.B1T50_28890"/>
<evidence type="ECO:0000259" key="3">
    <source>
        <dbReference type="Pfam" id="PF14032"/>
    </source>
</evidence>
<feature type="domain" description="PknH-like extracellular" evidence="3">
    <location>
        <begin position="193"/>
        <end position="379"/>
    </location>
</feature>
<dbReference type="InterPro" id="IPR038232">
    <property type="entry name" value="PknH-like_Extracell_sf"/>
</dbReference>
<feature type="region of interest" description="Disordered" evidence="1">
    <location>
        <begin position="19"/>
        <end position="126"/>
    </location>
</feature>
<dbReference type="Proteomes" id="UP000188532">
    <property type="component" value="Unassembled WGS sequence"/>
</dbReference>